<dbReference type="OrthoDB" id="3868195at2"/>
<keyword evidence="3" id="KW-1185">Reference proteome</keyword>
<dbReference type="SUPFAM" id="SSF46689">
    <property type="entry name" value="Homeodomain-like"/>
    <property type="match status" value="1"/>
</dbReference>
<evidence type="ECO:0000313" key="2">
    <source>
        <dbReference type="EMBL" id="ACF12749.1"/>
    </source>
</evidence>
<dbReference type="Pfam" id="PF08765">
    <property type="entry name" value="Mor"/>
    <property type="match status" value="1"/>
</dbReference>
<gene>
    <name evidence="2" type="ordered locus">Ctha_0278</name>
</gene>
<dbReference type="InterPro" id="IPR014875">
    <property type="entry name" value="Mor_transcription_activator"/>
</dbReference>
<sequence length="99" mass="11199">MISLDDIPAGDMRFIAEHLGIAVALGLMKLMGGEKLYVPKKCFHRLYIRQKFKGDNVKALARELGLSERTVQRYVKDLFITPKSLSQLEIFDNATKEAS</sequence>
<feature type="domain" description="Mor transcription activator" evidence="1">
    <location>
        <begin position="15"/>
        <end position="77"/>
    </location>
</feature>
<dbReference type="STRING" id="517418.Ctha_0278"/>
<reference evidence="2 3" key="1">
    <citation type="submission" date="2008-06" db="EMBL/GenBank/DDBJ databases">
        <title>Complete sequence of Chloroherpeton thalassium ATCC 35110.</title>
        <authorList>
            <consortium name="US DOE Joint Genome Institute"/>
            <person name="Lucas S."/>
            <person name="Copeland A."/>
            <person name="Lapidus A."/>
            <person name="Glavina del Rio T."/>
            <person name="Dalin E."/>
            <person name="Tice H."/>
            <person name="Bruce D."/>
            <person name="Goodwin L."/>
            <person name="Pitluck S."/>
            <person name="Schmutz J."/>
            <person name="Larimer F."/>
            <person name="Land M."/>
            <person name="Hauser L."/>
            <person name="Kyrpides N."/>
            <person name="Mikhailova N."/>
            <person name="Liu Z."/>
            <person name="Li T."/>
            <person name="Zhao F."/>
            <person name="Overmann J."/>
            <person name="Bryant D.A."/>
            <person name="Richardson P."/>
        </authorList>
    </citation>
    <scope>NUCLEOTIDE SEQUENCE [LARGE SCALE GENOMIC DNA]</scope>
    <source>
        <strain evidence="3">ATCC 35110 / GB-78</strain>
    </source>
</reference>
<dbReference type="Proteomes" id="UP000001208">
    <property type="component" value="Chromosome"/>
</dbReference>
<accession>B3QTK3</accession>
<dbReference type="RefSeq" id="WP_012498833.1">
    <property type="nucleotide sequence ID" value="NC_011026.1"/>
</dbReference>
<dbReference type="Gene3D" id="1.10.10.60">
    <property type="entry name" value="Homeodomain-like"/>
    <property type="match status" value="1"/>
</dbReference>
<proteinExistence type="predicted"/>
<protein>
    <recommendedName>
        <fullName evidence="1">Mor transcription activator domain-containing protein</fullName>
    </recommendedName>
</protein>
<dbReference type="AlphaFoldDB" id="B3QTK3"/>
<dbReference type="InterPro" id="IPR009057">
    <property type="entry name" value="Homeodomain-like_sf"/>
</dbReference>
<dbReference type="KEGG" id="cts:Ctha_0278"/>
<evidence type="ECO:0000313" key="3">
    <source>
        <dbReference type="Proteomes" id="UP000001208"/>
    </source>
</evidence>
<dbReference type="EMBL" id="CP001100">
    <property type="protein sequence ID" value="ACF12749.1"/>
    <property type="molecule type" value="Genomic_DNA"/>
</dbReference>
<evidence type="ECO:0000259" key="1">
    <source>
        <dbReference type="Pfam" id="PF08765"/>
    </source>
</evidence>
<dbReference type="HOGENOM" id="CLU_2315207_0_0_10"/>
<organism evidence="2 3">
    <name type="scientific">Chloroherpeton thalassium (strain ATCC 35110 / GB-78)</name>
    <dbReference type="NCBI Taxonomy" id="517418"/>
    <lineage>
        <taxon>Bacteria</taxon>
        <taxon>Pseudomonadati</taxon>
        <taxon>Chlorobiota</taxon>
        <taxon>Chlorobiia</taxon>
        <taxon>Chlorobiales</taxon>
        <taxon>Chloroherpetonaceae</taxon>
        <taxon>Chloroherpeton</taxon>
    </lineage>
</organism>
<name>B3QTK3_CHLT3</name>